<sequence length="395" mass="45496">MLALLVSCQQKQKKEYSYQIVVDAEGCKDCYARLFFFEDTTDHPVVDSITSRDGHFTLQGKITQPGFYNLYYTSNTDNTVVYSTDVYLPADSIHIKSTKKNIRTKFYRVPSTGSYLQNTVVSPLSPMQKELEQYFILRDSLWNQFFTDTDLVRAKFAQTFDSGNKALVEQWADSVKYFDYRFSGYLAAAADAFVRQHPTSVVSLYAMLDNRSDRPSTERFRQYYQAMPAELQRGFYGRRLDEELARNEKRDVNNQRFVGQHVQSLAGKTPDGKELDTEQIFKQNKLTLVEFWASWCGPCRMEMPKYYGLHKQYQGRGFGMVGVSLDTNHNKWRQAIAEDSLQMPHLSELKGTSGDDMQRFGINAIPANLLVDETGKIVAVDIPYPKLKKKLQQDL</sequence>
<evidence type="ECO:0000313" key="7">
    <source>
        <dbReference type="Proteomes" id="UP000622017"/>
    </source>
</evidence>
<keyword evidence="4" id="KW-0676">Redox-active center</keyword>
<dbReference type="Gene3D" id="3.40.30.10">
    <property type="entry name" value="Glutaredoxin"/>
    <property type="match status" value="1"/>
</dbReference>
<dbReference type="EMBL" id="JACSCY010000004">
    <property type="protein sequence ID" value="MBC6610677.1"/>
    <property type="molecule type" value="Genomic_DNA"/>
</dbReference>
<dbReference type="SUPFAM" id="SSF52833">
    <property type="entry name" value="Thioredoxin-like"/>
    <property type="match status" value="1"/>
</dbReference>
<evidence type="ECO:0000259" key="5">
    <source>
        <dbReference type="PROSITE" id="PS51352"/>
    </source>
</evidence>
<dbReference type="PROSITE" id="PS00194">
    <property type="entry name" value="THIOREDOXIN_1"/>
    <property type="match status" value="1"/>
</dbReference>
<dbReference type="Pfam" id="PF00578">
    <property type="entry name" value="AhpC-TSA"/>
    <property type="match status" value="1"/>
</dbReference>
<dbReference type="PROSITE" id="PS51352">
    <property type="entry name" value="THIOREDOXIN_2"/>
    <property type="match status" value="1"/>
</dbReference>
<proteinExistence type="predicted"/>
<evidence type="ECO:0000256" key="1">
    <source>
        <dbReference type="ARBA" id="ARBA00004196"/>
    </source>
</evidence>
<organism evidence="6 7">
    <name type="scientific">Hymenobacter citatus</name>
    <dbReference type="NCBI Taxonomy" id="2763506"/>
    <lineage>
        <taxon>Bacteria</taxon>
        <taxon>Pseudomonadati</taxon>
        <taxon>Bacteroidota</taxon>
        <taxon>Cytophagia</taxon>
        <taxon>Cytophagales</taxon>
        <taxon>Hymenobacteraceae</taxon>
        <taxon>Hymenobacter</taxon>
    </lineage>
</organism>
<dbReference type="InterPro" id="IPR050553">
    <property type="entry name" value="Thioredoxin_ResA/DsbE_sf"/>
</dbReference>
<keyword evidence="2" id="KW-0201">Cytochrome c-type biogenesis</keyword>
<dbReference type="InterPro" id="IPR013766">
    <property type="entry name" value="Thioredoxin_domain"/>
</dbReference>
<comment type="caution">
    <text evidence="6">The sequence shown here is derived from an EMBL/GenBank/DDBJ whole genome shotgun (WGS) entry which is preliminary data.</text>
</comment>
<gene>
    <name evidence="6" type="ORF">H8B15_07070</name>
</gene>
<keyword evidence="3" id="KW-1015">Disulfide bond</keyword>
<accession>A0ABR7MJA1</accession>
<dbReference type="InterPro" id="IPR036249">
    <property type="entry name" value="Thioredoxin-like_sf"/>
</dbReference>
<dbReference type="InterPro" id="IPR000866">
    <property type="entry name" value="AhpC/TSA"/>
</dbReference>
<evidence type="ECO:0000256" key="2">
    <source>
        <dbReference type="ARBA" id="ARBA00022748"/>
    </source>
</evidence>
<dbReference type="CDD" id="cd02966">
    <property type="entry name" value="TlpA_like_family"/>
    <property type="match status" value="1"/>
</dbReference>
<evidence type="ECO:0000256" key="3">
    <source>
        <dbReference type="ARBA" id="ARBA00023157"/>
    </source>
</evidence>
<dbReference type="PANTHER" id="PTHR42852">
    <property type="entry name" value="THIOL:DISULFIDE INTERCHANGE PROTEIN DSBE"/>
    <property type="match status" value="1"/>
</dbReference>
<evidence type="ECO:0000313" key="6">
    <source>
        <dbReference type="EMBL" id="MBC6610677.1"/>
    </source>
</evidence>
<dbReference type="PANTHER" id="PTHR42852:SF6">
    <property type="entry name" value="THIOL:DISULFIDE INTERCHANGE PROTEIN DSBE"/>
    <property type="match status" value="1"/>
</dbReference>
<keyword evidence="7" id="KW-1185">Reference proteome</keyword>
<dbReference type="Proteomes" id="UP000622017">
    <property type="component" value="Unassembled WGS sequence"/>
</dbReference>
<dbReference type="InterPro" id="IPR017937">
    <property type="entry name" value="Thioredoxin_CS"/>
</dbReference>
<name>A0ABR7MJA1_9BACT</name>
<evidence type="ECO:0000256" key="4">
    <source>
        <dbReference type="ARBA" id="ARBA00023284"/>
    </source>
</evidence>
<reference evidence="6 7" key="1">
    <citation type="submission" date="2020-08" db="EMBL/GenBank/DDBJ databases">
        <title>Hymenobacter sp.</title>
        <authorList>
            <person name="Kim M.K."/>
        </authorList>
    </citation>
    <scope>NUCLEOTIDE SEQUENCE [LARGE SCALE GENOMIC DNA]</scope>
    <source>
        <strain evidence="6 7">BT507</strain>
    </source>
</reference>
<protein>
    <submittedName>
        <fullName evidence="6">AhpC/TSA family protein</fullName>
    </submittedName>
</protein>
<comment type="subcellular location">
    <subcellularLocation>
        <location evidence="1">Cell envelope</location>
    </subcellularLocation>
</comment>
<feature type="domain" description="Thioredoxin" evidence="5">
    <location>
        <begin position="256"/>
        <end position="395"/>
    </location>
</feature>